<keyword evidence="1" id="KW-0325">Glycoprotein</keyword>
<feature type="domain" description="MHC class I-like antigen recognition-like" evidence="4">
    <location>
        <begin position="24"/>
        <end position="194"/>
    </location>
</feature>
<evidence type="ECO:0000313" key="5">
    <source>
        <dbReference type="Proteomes" id="UP000248483"/>
    </source>
</evidence>
<organism evidence="5 6">
    <name type="scientific">Delphinapterus leucas</name>
    <name type="common">Beluga whale</name>
    <dbReference type="NCBI Taxonomy" id="9749"/>
    <lineage>
        <taxon>Eukaryota</taxon>
        <taxon>Metazoa</taxon>
        <taxon>Chordata</taxon>
        <taxon>Craniata</taxon>
        <taxon>Vertebrata</taxon>
        <taxon>Euteleostomi</taxon>
        <taxon>Mammalia</taxon>
        <taxon>Eutheria</taxon>
        <taxon>Laurasiatheria</taxon>
        <taxon>Artiodactyla</taxon>
        <taxon>Whippomorpha</taxon>
        <taxon>Cetacea</taxon>
        <taxon>Odontoceti</taxon>
        <taxon>Monodontidae</taxon>
        <taxon>Delphinapterus</taxon>
    </lineage>
</organism>
<dbReference type="InParanoid" id="A0A2Y9MRZ3"/>
<dbReference type="RefSeq" id="XP_022421797.1">
    <property type="nucleotide sequence ID" value="XM_022566089.1"/>
</dbReference>
<gene>
    <name evidence="6" type="primary">LOC111170649</name>
</gene>
<dbReference type="Proteomes" id="UP000248483">
    <property type="component" value="Unplaced"/>
</dbReference>
<evidence type="ECO:0000256" key="1">
    <source>
        <dbReference type="ARBA" id="ARBA00023180"/>
    </source>
</evidence>
<dbReference type="Gene3D" id="3.30.500.10">
    <property type="entry name" value="MHC class I-like antigen recognition-like"/>
    <property type="match status" value="1"/>
</dbReference>
<dbReference type="SUPFAM" id="SSF54452">
    <property type="entry name" value="MHC antigen-recognition domain"/>
    <property type="match status" value="1"/>
</dbReference>
<keyword evidence="3" id="KW-0732">Signal</keyword>
<dbReference type="InterPro" id="IPR011161">
    <property type="entry name" value="MHC_I-like_Ag-recog"/>
</dbReference>
<evidence type="ECO:0000313" key="6">
    <source>
        <dbReference type="RefSeq" id="XP_022421797.1"/>
    </source>
</evidence>
<dbReference type="Pfam" id="PF00129">
    <property type="entry name" value="MHC_I"/>
    <property type="match status" value="1"/>
</dbReference>
<dbReference type="InterPro" id="IPR037055">
    <property type="entry name" value="MHC_I-like_Ag-recog_sf"/>
</dbReference>
<reference evidence="6" key="1">
    <citation type="submission" date="2025-08" db="UniProtKB">
        <authorList>
            <consortium name="RefSeq"/>
        </authorList>
    </citation>
    <scope>IDENTIFICATION</scope>
    <source>
        <tissue evidence="6">Blood</tissue>
    </source>
</reference>
<proteinExistence type="predicted"/>
<keyword evidence="5" id="KW-1185">Reference proteome</keyword>
<dbReference type="PANTHER" id="PTHR16675:SF154">
    <property type="entry name" value="MHC CLASS I POLYPEPTIDE-RELATED SEQUENCE A-RELATED"/>
    <property type="match status" value="1"/>
</dbReference>
<evidence type="ECO:0000256" key="2">
    <source>
        <dbReference type="SAM" id="MobiDB-lite"/>
    </source>
</evidence>
<feature type="chain" id="PRO_5015937127" evidence="3">
    <location>
        <begin position="17"/>
        <end position="256"/>
    </location>
</feature>
<dbReference type="AlphaFoldDB" id="A0A2Y9MRZ3"/>
<accession>A0A2Y9MRZ3</accession>
<protein>
    <submittedName>
        <fullName evidence="6">MHC class I polypeptide-related sequence B-like isoform X1</fullName>
    </submittedName>
</protein>
<dbReference type="GO" id="GO:0006955">
    <property type="term" value="P:immune response"/>
    <property type="evidence" value="ECO:0007669"/>
    <property type="project" value="TreeGrafter"/>
</dbReference>
<evidence type="ECO:0000256" key="3">
    <source>
        <dbReference type="SAM" id="SignalP"/>
    </source>
</evidence>
<feature type="region of interest" description="Disordered" evidence="2">
    <location>
        <begin position="200"/>
        <end position="229"/>
    </location>
</feature>
<name>A0A2Y9MRZ3_DELLE</name>
<dbReference type="GO" id="GO:0005615">
    <property type="term" value="C:extracellular space"/>
    <property type="evidence" value="ECO:0007669"/>
    <property type="project" value="TreeGrafter"/>
</dbReference>
<dbReference type="STRING" id="9749.A0A2Y9MRZ3"/>
<sequence length="256" mass="28118">MALLLVLPFLAGAALSVLPATAAGSHSLHYNLTALSRDGSVQFSFFAGRLDGQALLRYDRETGRVEPRGLWAEELGAETWDTESKDLTETWKDLRELLAEILALQEEKGGVNSLQEIWAVKSEKTTMPGASGFATMMGSSSSPVTQRPTTAPQSLAQNLAMEMEKSWDTDGFQSKYYQAHVQGELCGRLRGYLESWTGFRERTGTAPGPGPFLSPRPLEPPRRDSAHGDPPCPLGTYMLCWRGVLQFNAILKASFY</sequence>
<dbReference type="KEGG" id="dle:111170649"/>
<dbReference type="GeneID" id="111170649"/>
<dbReference type="InterPro" id="IPR011162">
    <property type="entry name" value="MHC_I/II-like_Ag-recog"/>
</dbReference>
<dbReference type="PANTHER" id="PTHR16675">
    <property type="entry name" value="MHC CLASS I-RELATED"/>
    <property type="match status" value="1"/>
</dbReference>
<feature type="compositionally biased region" description="Pro residues" evidence="2">
    <location>
        <begin position="208"/>
        <end position="218"/>
    </location>
</feature>
<dbReference type="InterPro" id="IPR050208">
    <property type="entry name" value="MHC_class-I_related"/>
</dbReference>
<dbReference type="GO" id="GO:0009897">
    <property type="term" value="C:external side of plasma membrane"/>
    <property type="evidence" value="ECO:0007669"/>
    <property type="project" value="TreeGrafter"/>
</dbReference>
<feature type="signal peptide" evidence="3">
    <location>
        <begin position="1"/>
        <end position="16"/>
    </location>
</feature>
<evidence type="ECO:0000259" key="4">
    <source>
        <dbReference type="Pfam" id="PF00129"/>
    </source>
</evidence>